<dbReference type="RefSeq" id="XP_035342722.1">
    <property type="nucleotide sequence ID" value="XM_035486829.1"/>
</dbReference>
<dbReference type="Proteomes" id="UP000509510">
    <property type="component" value="Chromosome II"/>
</dbReference>
<keyword evidence="2" id="KW-1185">Reference proteome</keyword>
<gene>
    <name evidence="1" type="ORF">TRUGW13939_03649</name>
</gene>
<dbReference type="GeneID" id="55991152"/>
<protein>
    <recommendedName>
        <fullName evidence="3">Aminoglycoside phosphotransferase domain-containing protein</fullName>
    </recommendedName>
</protein>
<evidence type="ECO:0000313" key="1">
    <source>
        <dbReference type="EMBL" id="QKX56544.1"/>
    </source>
</evidence>
<evidence type="ECO:0008006" key="3">
    <source>
        <dbReference type="Google" id="ProtNLM"/>
    </source>
</evidence>
<evidence type="ECO:0000313" key="2">
    <source>
        <dbReference type="Proteomes" id="UP000509510"/>
    </source>
</evidence>
<dbReference type="OrthoDB" id="5598852at2759"/>
<accession>A0A7H8QRD3</accession>
<dbReference type="KEGG" id="trg:TRUGW13939_03649"/>
<sequence length="287" mass="31968">MDVEPYSAESSIASFFAAHAPVTREQCDEYAVHLAGGTATAVPIQGSFSYTVMAGDGKTKIIQFRDPSSDLDRKVLDLAGRVHQGIVPSYTFHGLFCDRLPVYAMEKLSGTPYVYVKHIDPLSDTSSEHSTTVGDFAKFFATSWNQGQDIDPSAAEAMHRDYQSRFELLSEKTGHITGIIDWPEATISPFGMSLWGLENLLGFMDHNGWHYYTNSDTLRSLFWEEFERTSTKSLSSDDKRAIQIARMAGLFLLHGFSWSTGGREVVKESSMSFKYLQAFCATNDSSL</sequence>
<organism evidence="1 2">
    <name type="scientific">Talaromyces rugulosus</name>
    <name type="common">Penicillium rugulosum</name>
    <dbReference type="NCBI Taxonomy" id="121627"/>
    <lineage>
        <taxon>Eukaryota</taxon>
        <taxon>Fungi</taxon>
        <taxon>Dikarya</taxon>
        <taxon>Ascomycota</taxon>
        <taxon>Pezizomycotina</taxon>
        <taxon>Eurotiomycetes</taxon>
        <taxon>Eurotiomycetidae</taxon>
        <taxon>Eurotiales</taxon>
        <taxon>Trichocomaceae</taxon>
        <taxon>Talaromyces</taxon>
        <taxon>Talaromyces sect. Islandici</taxon>
    </lineage>
</organism>
<proteinExistence type="predicted"/>
<reference evidence="2" key="1">
    <citation type="submission" date="2020-06" db="EMBL/GenBank/DDBJ databases">
        <title>A chromosome-scale genome assembly of Talaromyces rugulosus W13939.</title>
        <authorList>
            <person name="Wang B."/>
            <person name="Guo L."/>
            <person name="Ye K."/>
            <person name="Wang L."/>
        </authorList>
    </citation>
    <scope>NUCLEOTIDE SEQUENCE [LARGE SCALE GENOMIC DNA]</scope>
    <source>
        <strain evidence="2">W13939</strain>
    </source>
</reference>
<name>A0A7H8QRD3_TALRU</name>
<dbReference type="EMBL" id="CP055899">
    <property type="protein sequence ID" value="QKX56544.1"/>
    <property type="molecule type" value="Genomic_DNA"/>
</dbReference>
<dbReference type="AlphaFoldDB" id="A0A7H8QRD3"/>